<dbReference type="Gene3D" id="2.130.10.10">
    <property type="entry name" value="YVTN repeat-like/Quinoprotein amine dehydrogenase"/>
    <property type="match status" value="1"/>
</dbReference>
<dbReference type="GO" id="GO:0031931">
    <property type="term" value="C:TORC1 complex"/>
    <property type="evidence" value="ECO:0007669"/>
    <property type="project" value="InterPro"/>
</dbReference>
<dbReference type="InterPro" id="IPR015943">
    <property type="entry name" value="WD40/YVTN_repeat-like_dom_sf"/>
</dbReference>
<organism evidence="2 3">
    <name type="scientific">Ancylostoma ceylanicum</name>
    <dbReference type="NCBI Taxonomy" id="53326"/>
    <lineage>
        <taxon>Eukaryota</taxon>
        <taxon>Metazoa</taxon>
        <taxon>Ecdysozoa</taxon>
        <taxon>Nematoda</taxon>
        <taxon>Chromadorea</taxon>
        <taxon>Rhabditida</taxon>
        <taxon>Rhabditina</taxon>
        <taxon>Rhabditomorpha</taxon>
        <taxon>Strongyloidea</taxon>
        <taxon>Ancylostomatidae</taxon>
        <taxon>Ancylostomatinae</taxon>
        <taxon>Ancylostoma</taxon>
    </lineage>
</organism>
<dbReference type="GO" id="GO:0030307">
    <property type="term" value="P:positive regulation of cell growth"/>
    <property type="evidence" value="ECO:0007669"/>
    <property type="project" value="TreeGrafter"/>
</dbReference>
<dbReference type="GO" id="GO:0030674">
    <property type="term" value="F:protein-macromolecule adaptor activity"/>
    <property type="evidence" value="ECO:0007669"/>
    <property type="project" value="TreeGrafter"/>
</dbReference>
<dbReference type="PANTHER" id="PTHR12848">
    <property type="entry name" value="REGULATORY-ASSOCIATED PROTEIN OF MTOR"/>
    <property type="match status" value="1"/>
</dbReference>
<proteinExistence type="predicted"/>
<sequence length="502" mass="54817">MTDPMDRNPLSSSISQVARMAQKLVRRVEVVAVELQSSASALNEKIESVSSLANIAKADSSHTPGETFCGANEVDHASKVEKIDDCDRGGVRFMIGSPVTAGMSLMSPEGNAQGHSGPSPADPDFTQPSNGGFNYSSSTAKPFTGGQQRPTNQRKLSMPSHFPATPRGSESRSSQLTDLLKQSFTPKRGTCKEEVEDFTDRALTLVNPTDWAIFVEQGQRQQAHSEFELFRDKTSSIIVINEVSREMLLCGSSAGIVRIWDPSFNIHSHEIEGLPQLVTASNPLCDQSRWSQETGRLICGGNVRVIRVWDAHYERTVQDISIAVKKGAICALSGELDRDDLIAAGYRDGVVHVHDVRVPGKDSLVMSFSDLSARVVGVAIRINSNGNAIVAAGDECGGVCVWEPRMIKGPVVELEVDRDNNDMLRSFVVHSNAELFGCVLKSEVRLFDIRGVPVSVIRQSDFDRGKLLQSISAVAMHKLRCDDMCLAQVFGMLLLKLKMFIL</sequence>
<feature type="region of interest" description="Disordered" evidence="1">
    <location>
        <begin position="102"/>
        <end position="178"/>
    </location>
</feature>
<dbReference type="SUPFAM" id="SSF50978">
    <property type="entry name" value="WD40 repeat-like"/>
    <property type="match status" value="1"/>
</dbReference>
<dbReference type="GO" id="GO:0005737">
    <property type="term" value="C:cytoplasm"/>
    <property type="evidence" value="ECO:0007669"/>
    <property type="project" value="TreeGrafter"/>
</dbReference>
<feature type="compositionally biased region" description="Polar residues" evidence="1">
    <location>
        <begin position="126"/>
        <end position="155"/>
    </location>
</feature>
<dbReference type="GO" id="GO:0010506">
    <property type="term" value="P:regulation of autophagy"/>
    <property type="evidence" value="ECO:0007669"/>
    <property type="project" value="TreeGrafter"/>
</dbReference>
<dbReference type="AlphaFoldDB" id="A0A0D6LTB9"/>
<dbReference type="PANTHER" id="PTHR12848:SF16">
    <property type="entry name" value="REGULATORY-ASSOCIATED PROTEIN OF MTOR"/>
    <property type="match status" value="1"/>
</dbReference>
<dbReference type="EMBL" id="KE124907">
    <property type="protein sequence ID" value="EPB75300.1"/>
    <property type="molecule type" value="Genomic_DNA"/>
</dbReference>
<evidence type="ECO:0000313" key="2">
    <source>
        <dbReference type="EMBL" id="EPB75300.1"/>
    </source>
</evidence>
<dbReference type="GO" id="GO:0071230">
    <property type="term" value="P:cellular response to amino acid stimulus"/>
    <property type="evidence" value="ECO:0007669"/>
    <property type="project" value="TreeGrafter"/>
</dbReference>
<dbReference type="InterPro" id="IPR036322">
    <property type="entry name" value="WD40_repeat_dom_sf"/>
</dbReference>
<dbReference type="Proteomes" id="UP000054495">
    <property type="component" value="Unassembled WGS sequence"/>
</dbReference>
<gene>
    <name evidence="2" type="ORF">ANCCEY_05595</name>
</gene>
<evidence type="ECO:0008006" key="4">
    <source>
        <dbReference type="Google" id="ProtNLM"/>
    </source>
</evidence>
<accession>A0A0D6LTB9</accession>
<dbReference type="InterPro" id="IPR004083">
    <property type="entry name" value="Raptor"/>
</dbReference>
<reference evidence="2 3" key="1">
    <citation type="submission" date="2013-05" db="EMBL/GenBank/DDBJ databases">
        <title>Draft genome of the parasitic nematode Anyclostoma ceylanicum.</title>
        <authorList>
            <person name="Mitreva M."/>
        </authorList>
    </citation>
    <scope>NUCLEOTIDE SEQUENCE [LARGE SCALE GENOMIC DNA]</scope>
</reference>
<protein>
    <recommendedName>
        <fullName evidence="4">WD domain, G-beta repeat protein</fullName>
    </recommendedName>
</protein>
<evidence type="ECO:0000313" key="3">
    <source>
        <dbReference type="Proteomes" id="UP000054495"/>
    </source>
</evidence>
<dbReference type="GO" id="GO:0009267">
    <property type="term" value="P:cellular response to starvation"/>
    <property type="evidence" value="ECO:0007669"/>
    <property type="project" value="TreeGrafter"/>
</dbReference>
<keyword evidence="3" id="KW-1185">Reference proteome</keyword>
<evidence type="ECO:0000256" key="1">
    <source>
        <dbReference type="SAM" id="MobiDB-lite"/>
    </source>
</evidence>
<name>A0A0D6LTB9_9BILA</name>
<dbReference type="GO" id="GO:0038202">
    <property type="term" value="P:TORC1 signaling"/>
    <property type="evidence" value="ECO:0007669"/>
    <property type="project" value="TreeGrafter"/>
</dbReference>